<dbReference type="InterPro" id="IPR037185">
    <property type="entry name" value="EmrE-like"/>
</dbReference>
<dbReference type="EMBL" id="BAABBW010000004">
    <property type="protein sequence ID" value="GAA4177858.1"/>
    <property type="molecule type" value="Genomic_DNA"/>
</dbReference>
<feature type="transmembrane region" description="Helical" evidence="7">
    <location>
        <begin position="263"/>
        <end position="282"/>
    </location>
</feature>
<sequence length="336" mass="35355">MATDASTIGRMQASGNTRGTLVAFLALSLVWGASFLFMKLGLEGLAPGQVVIGRVWFGAVTLAAVMLATRRHWPRNPRLWGHMVVVAVTFGVAPYALFAWAEQTVPSGLASIYNATTPIMTLLLTPLLLRSERLSRAQAGGVVIGIVGVLVLSAPWQLIGSADLAGSLPGQLACLGATLCYGFSGLYLRRFVFGRGVDSLTLSAMEICLAAPLALILLPFGGLQPIQVSVPVVLSIAALGVLGTGLAYIWYYRVLGEWGAARASTVTYLAPVVGVVLGVLVLGETVHWYEPVGGLVVIAGIVASQGRWRMLGRATSPGQAQPGQRRARENPLGSRP</sequence>
<evidence type="ECO:0000256" key="5">
    <source>
        <dbReference type="ARBA" id="ARBA00023136"/>
    </source>
</evidence>
<dbReference type="PANTHER" id="PTHR32322:SF9">
    <property type="entry name" value="AMINO-ACID METABOLITE EFFLUX PUMP-RELATED"/>
    <property type="match status" value="1"/>
</dbReference>
<feature type="domain" description="EamA" evidence="8">
    <location>
        <begin position="169"/>
        <end position="302"/>
    </location>
</feature>
<dbReference type="Pfam" id="PF00892">
    <property type="entry name" value="EamA"/>
    <property type="match status" value="2"/>
</dbReference>
<dbReference type="InterPro" id="IPR050638">
    <property type="entry name" value="AA-Vitamin_Transporters"/>
</dbReference>
<dbReference type="SUPFAM" id="SSF103481">
    <property type="entry name" value="Multidrug resistance efflux transporter EmrE"/>
    <property type="match status" value="2"/>
</dbReference>
<feature type="transmembrane region" description="Helical" evidence="7">
    <location>
        <begin position="79"/>
        <end position="100"/>
    </location>
</feature>
<evidence type="ECO:0000313" key="10">
    <source>
        <dbReference type="Proteomes" id="UP001501079"/>
    </source>
</evidence>
<feature type="transmembrane region" description="Helical" evidence="7">
    <location>
        <begin position="48"/>
        <end position="67"/>
    </location>
</feature>
<keyword evidence="3 7" id="KW-0812">Transmembrane</keyword>
<feature type="transmembrane region" description="Helical" evidence="7">
    <location>
        <begin position="232"/>
        <end position="251"/>
    </location>
</feature>
<dbReference type="PANTHER" id="PTHR32322">
    <property type="entry name" value="INNER MEMBRANE TRANSPORTER"/>
    <property type="match status" value="1"/>
</dbReference>
<keyword evidence="4 7" id="KW-1133">Transmembrane helix</keyword>
<feature type="transmembrane region" description="Helical" evidence="7">
    <location>
        <begin position="141"/>
        <end position="158"/>
    </location>
</feature>
<feature type="transmembrane region" description="Helical" evidence="7">
    <location>
        <begin position="21"/>
        <end position="42"/>
    </location>
</feature>
<comment type="similarity">
    <text evidence="2">Belongs to the EamA transporter family.</text>
</comment>
<evidence type="ECO:0000313" key="9">
    <source>
        <dbReference type="EMBL" id="GAA4177858.1"/>
    </source>
</evidence>
<organism evidence="9 10">
    <name type="scientific">Gryllotalpicola koreensis</name>
    <dbReference type="NCBI Taxonomy" id="993086"/>
    <lineage>
        <taxon>Bacteria</taxon>
        <taxon>Bacillati</taxon>
        <taxon>Actinomycetota</taxon>
        <taxon>Actinomycetes</taxon>
        <taxon>Micrococcales</taxon>
        <taxon>Microbacteriaceae</taxon>
        <taxon>Gryllotalpicola</taxon>
    </lineage>
</organism>
<name>A0ABP8A4U0_9MICO</name>
<evidence type="ECO:0000256" key="4">
    <source>
        <dbReference type="ARBA" id="ARBA00022989"/>
    </source>
</evidence>
<feature type="transmembrane region" description="Helical" evidence="7">
    <location>
        <begin position="112"/>
        <end position="129"/>
    </location>
</feature>
<evidence type="ECO:0000256" key="3">
    <source>
        <dbReference type="ARBA" id="ARBA00022692"/>
    </source>
</evidence>
<evidence type="ECO:0000256" key="2">
    <source>
        <dbReference type="ARBA" id="ARBA00007362"/>
    </source>
</evidence>
<evidence type="ECO:0000256" key="6">
    <source>
        <dbReference type="SAM" id="MobiDB-lite"/>
    </source>
</evidence>
<dbReference type="RefSeq" id="WP_344755318.1">
    <property type="nucleotide sequence ID" value="NZ_BAABBW010000004.1"/>
</dbReference>
<keyword evidence="10" id="KW-1185">Reference proteome</keyword>
<evidence type="ECO:0000259" key="8">
    <source>
        <dbReference type="Pfam" id="PF00892"/>
    </source>
</evidence>
<feature type="transmembrane region" description="Helical" evidence="7">
    <location>
        <begin position="170"/>
        <end position="188"/>
    </location>
</feature>
<evidence type="ECO:0000256" key="7">
    <source>
        <dbReference type="SAM" id="Phobius"/>
    </source>
</evidence>
<comment type="subcellular location">
    <subcellularLocation>
        <location evidence="1">Membrane</location>
        <topology evidence="1">Multi-pass membrane protein</topology>
    </subcellularLocation>
</comment>
<protein>
    <submittedName>
        <fullName evidence="9">DMT family transporter</fullName>
    </submittedName>
</protein>
<feature type="region of interest" description="Disordered" evidence="6">
    <location>
        <begin position="313"/>
        <end position="336"/>
    </location>
</feature>
<comment type="caution">
    <text evidence="9">The sequence shown here is derived from an EMBL/GenBank/DDBJ whole genome shotgun (WGS) entry which is preliminary data.</text>
</comment>
<dbReference type="InterPro" id="IPR000620">
    <property type="entry name" value="EamA_dom"/>
</dbReference>
<feature type="transmembrane region" description="Helical" evidence="7">
    <location>
        <begin position="200"/>
        <end position="220"/>
    </location>
</feature>
<gene>
    <name evidence="9" type="ORF">GCM10022287_27260</name>
</gene>
<evidence type="ECO:0000256" key="1">
    <source>
        <dbReference type="ARBA" id="ARBA00004141"/>
    </source>
</evidence>
<keyword evidence="5 7" id="KW-0472">Membrane</keyword>
<accession>A0ABP8A4U0</accession>
<reference evidence="10" key="1">
    <citation type="journal article" date="2019" name="Int. J. Syst. Evol. Microbiol.">
        <title>The Global Catalogue of Microorganisms (GCM) 10K type strain sequencing project: providing services to taxonomists for standard genome sequencing and annotation.</title>
        <authorList>
            <consortium name="The Broad Institute Genomics Platform"/>
            <consortium name="The Broad Institute Genome Sequencing Center for Infectious Disease"/>
            <person name="Wu L."/>
            <person name="Ma J."/>
        </authorList>
    </citation>
    <scope>NUCLEOTIDE SEQUENCE [LARGE SCALE GENOMIC DNA]</scope>
    <source>
        <strain evidence="10">JCM 17591</strain>
    </source>
</reference>
<proteinExistence type="inferred from homology"/>
<dbReference type="Proteomes" id="UP001501079">
    <property type="component" value="Unassembled WGS sequence"/>
</dbReference>
<feature type="domain" description="EamA" evidence="8">
    <location>
        <begin position="22"/>
        <end position="153"/>
    </location>
</feature>